<keyword evidence="7 8" id="KW-0472">Membrane</keyword>
<gene>
    <name evidence="9" type="ORF">BEMITA_LOCUS5186</name>
</gene>
<organism evidence="9 10">
    <name type="scientific">Bemisia tabaci</name>
    <name type="common">Sweetpotato whitefly</name>
    <name type="synonym">Aleurodes tabaci</name>
    <dbReference type="NCBI Taxonomy" id="7038"/>
    <lineage>
        <taxon>Eukaryota</taxon>
        <taxon>Metazoa</taxon>
        <taxon>Ecdysozoa</taxon>
        <taxon>Arthropoda</taxon>
        <taxon>Hexapoda</taxon>
        <taxon>Insecta</taxon>
        <taxon>Pterygota</taxon>
        <taxon>Neoptera</taxon>
        <taxon>Paraneoptera</taxon>
        <taxon>Hemiptera</taxon>
        <taxon>Sternorrhyncha</taxon>
        <taxon>Aleyrodoidea</taxon>
        <taxon>Aleyrodidae</taxon>
        <taxon>Aleyrodinae</taxon>
        <taxon>Bemisia</taxon>
    </lineage>
</organism>
<evidence type="ECO:0000256" key="2">
    <source>
        <dbReference type="ARBA" id="ARBA00006792"/>
    </source>
</evidence>
<comment type="similarity">
    <text evidence="2 8">Belongs to the MICOS complex subunit Mic10 family.</text>
</comment>
<name>A0A9P0A7V7_BEMTA</name>
<dbReference type="GO" id="GO:0061617">
    <property type="term" value="C:MICOS complex"/>
    <property type="evidence" value="ECO:0007669"/>
    <property type="project" value="UniProtKB-UniRule"/>
</dbReference>
<keyword evidence="5 8" id="KW-1133">Transmembrane helix</keyword>
<dbReference type="Pfam" id="PF04418">
    <property type="entry name" value="DUF543"/>
    <property type="match status" value="1"/>
</dbReference>
<comment type="subcellular location">
    <subcellularLocation>
        <location evidence="8">Mitochondrion inner membrane</location>
        <topology evidence="8">Single-pass membrane protein</topology>
    </subcellularLocation>
</comment>
<dbReference type="AlphaFoldDB" id="A0A9P0A7V7"/>
<dbReference type="InterPro" id="IPR007512">
    <property type="entry name" value="Mic10"/>
</dbReference>
<proteinExistence type="inferred from homology"/>
<evidence type="ECO:0000313" key="10">
    <source>
        <dbReference type="Proteomes" id="UP001152759"/>
    </source>
</evidence>
<evidence type="ECO:0000256" key="6">
    <source>
        <dbReference type="ARBA" id="ARBA00023128"/>
    </source>
</evidence>
<accession>A0A9P0A7V7</accession>
<feature type="transmembrane region" description="Helical" evidence="8">
    <location>
        <begin position="22"/>
        <end position="44"/>
    </location>
</feature>
<keyword evidence="4 8" id="KW-0999">Mitochondrion inner membrane</keyword>
<keyword evidence="6 8" id="KW-0496">Mitochondrion</keyword>
<comment type="subunit">
    <text evidence="8">Component of the mitochondrial contact site and cristae organizing system (MICOS) complex.</text>
</comment>
<keyword evidence="10" id="KW-1185">Reference proteome</keyword>
<evidence type="ECO:0000313" key="9">
    <source>
        <dbReference type="EMBL" id="CAH0386019.1"/>
    </source>
</evidence>
<dbReference type="Proteomes" id="UP001152759">
    <property type="component" value="Chromosome 3"/>
</dbReference>
<evidence type="ECO:0000256" key="4">
    <source>
        <dbReference type="ARBA" id="ARBA00022792"/>
    </source>
</evidence>
<evidence type="ECO:0000256" key="3">
    <source>
        <dbReference type="ARBA" id="ARBA00022692"/>
    </source>
</evidence>
<comment type="function">
    <text evidence="1 8">Component of the MICOS complex, a large protein complex of the mitochondrial inner membrane that plays crucial roles in the maintenance of crista junctions, inner membrane architecture, and formation of contact sites to the outer membrane.</text>
</comment>
<sequence length="93" mass="10079">MAKPAHPVLSEEELGKQWDKCIYNGMVKMGGGLAVGLVASLLIYKSKGCQRVNIFLLVSKFTLAAYNISSMEKKDLTGQGCGLPYLHVVTSCK</sequence>
<keyword evidence="3 8" id="KW-0812">Transmembrane</keyword>
<reference evidence="9" key="1">
    <citation type="submission" date="2021-12" db="EMBL/GenBank/DDBJ databases">
        <authorList>
            <person name="King R."/>
        </authorList>
    </citation>
    <scope>NUCLEOTIDE SEQUENCE</scope>
</reference>
<evidence type="ECO:0000256" key="7">
    <source>
        <dbReference type="ARBA" id="ARBA00023136"/>
    </source>
</evidence>
<protein>
    <recommendedName>
        <fullName evidence="8">MICOS complex subunit MIC10</fullName>
    </recommendedName>
</protein>
<evidence type="ECO:0000256" key="8">
    <source>
        <dbReference type="RuleBase" id="RU363011"/>
    </source>
</evidence>
<evidence type="ECO:0000256" key="5">
    <source>
        <dbReference type="ARBA" id="ARBA00022989"/>
    </source>
</evidence>
<evidence type="ECO:0000256" key="1">
    <source>
        <dbReference type="ARBA" id="ARBA00002689"/>
    </source>
</evidence>
<dbReference type="EMBL" id="OU963864">
    <property type="protein sequence ID" value="CAH0386019.1"/>
    <property type="molecule type" value="Genomic_DNA"/>
</dbReference>